<dbReference type="PANTHER" id="PTHR11516">
    <property type="entry name" value="PYRUVATE DEHYDROGENASE E1 COMPONENT, ALPHA SUBUNIT BACTERIAL AND ORGANELLAR"/>
    <property type="match status" value="1"/>
</dbReference>
<feature type="domain" description="Dehydrogenase E1 component" evidence="4">
    <location>
        <begin position="23"/>
        <end position="318"/>
    </location>
</feature>
<dbReference type="HOGENOM" id="CLU_029393_5_0_9"/>
<proteinExistence type="predicted"/>
<sequence length="328" mass="36069">MTTAWELPKMITEQKLVELLHQMWVIRFFDEKVDEFFAKGLIHGTTHLCVGQEATAAGAIAVLQPTDKITSTHRGHGHCIAKGADVNKMMAELFGRETGYCKGKGGSMHIADVEKGNLGANGIVGGGIPIAVGAALTSQMKKLGYVTISFFGDGASNEGSFHESLNMASIWKLPVIFFCENNQYGMSGPVTEMVNIENIADRSKAYGIPGVVVDGNDLLAVMNAVAEAAERARRGEGPTLIEAKTYRYKGHSKSDAKKYRTRDEELDWRKNRDCIKRLQEILIEKGLLTQEQAKEIEQQAKKEIEEAVVFAEKSPMPSLDTLEEDVYA</sequence>
<dbReference type="InterPro" id="IPR029061">
    <property type="entry name" value="THDP-binding"/>
</dbReference>
<reference evidence="5 6" key="1">
    <citation type="journal article" date="2011" name="J. Bacteriol.">
        <title>Genome sequence of Brevibacillus laterosporus LMG 15441, a pathogen of invertebrates.</title>
        <authorList>
            <person name="Djukic M."/>
            <person name="Poehlein A."/>
            <person name="Thurmer A."/>
            <person name="Daniel R."/>
        </authorList>
    </citation>
    <scope>NUCLEOTIDE SEQUENCE [LARGE SCALE GENOMIC DNA]</scope>
    <source>
        <strain evidence="5 6">LMG 15441</strain>
    </source>
</reference>
<evidence type="ECO:0000256" key="1">
    <source>
        <dbReference type="ARBA" id="ARBA00001964"/>
    </source>
</evidence>
<dbReference type="eggNOG" id="COG1071">
    <property type="taxonomic scope" value="Bacteria"/>
</dbReference>
<gene>
    <name evidence="5" type="ORF">BRLA_c019030</name>
</gene>
<dbReference type="GO" id="GO:0004739">
    <property type="term" value="F:pyruvate dehydrogenase (acetyl-transferring) activity"/>
    <property type="evidence" value="ECO:0007669"/>
    <property type="project" value="TreeGrafter"/>
</dbReference>
<keyword evidence="2" id="KW-0560">Oxidoreductase</keyword>
<dbReference type="Proteomes" id="UP000005850">
    <property type="component" value="Chromosome"/>
</dbReference>
<dbReference type="Pfam" id="PF00676">
    <property type="entry name" value="E1_dh"/>
    <property type="match status" value="1"/>
</dbReference>
<name>A0A075R2W2_BRELA</name>
<accession>A0A075R2W2</accession>
<dbReference type="FunFam" id="3.40.50.970:FF:000013">
    <property type="entry name" value="Pyruvate dehydrogenase E1 component subunit alpha"/>
    <property type="match status" value="1"/>
</dbReference>
<dbReference type="InterPro" id="IPR050642">
    <property type="entry name" value="PDH_E1_Alpha_Subunit"/>
</dbReference>
<dbReference type="CDD" id="cd02000">
    <property type="entry name" value="TPP_E1_PDC_ADC_BCADC"/>
    <property type="match status" value="1"/>
</dbReference>
<keyword evidence="3" id="KW-0786">Thiamine pyrophosphate</keyword>
<evidence type="ECO:0000259" key="4">
    <source>
        <dbReference type="Pfam" id="PF00676"/>
    </source>
</evidence>
<dbReference type="KEGG" id="blr:BRLA_c019030"/>
<protein>
    <submittedName>
        <fullName evidence="5">Pyruvate/2-oxoglutarate dehydrogenase complex, dehydrogenase</fullName>
    </submittedName>
</protein>
<keyword evidence="5" id="KW-0670">Pyruvate</keyword>
<evidence type="ECO:0000256" key="2">
    <source>
        <dbReference type="ARBA" id="ARBA00023002"/>
    </source>
</evidence>
<dbReference type="EMBL" id="CP007806">
    <property type="protein sequence ID" value="AIG26224.1"/>
    <property type="molecule type" value="Genomic_DNA"/>
</dbReference>
<evidence type="ECO:0000313" key="5">
    <source>
        <dbReference type="EMBL" id="AIG26224.1"/>
    </source>
</evidence>
<evidence type="ECO:0000313" key="6">
    <source>
        <dbReference type="Proteomes" id="UP000005850"/>
    </source>
</evidence>
<dbReference type="AlphaFoldDB" id="A0A075R2W2"/>
<dbReference type="InterPro" id="IPR001017">
    <property type="entry name" value="DH_E1"/>
</dbReference>
<dbReference type="STRING" id="1042163.BRLA_c019030"/>
<dbReference type="RefSeq" id="WP_003338540.1">
    <property type="nucleotide sequence ID" value="NZ_CP007806.1"/>
</dbReference>
<dbReference type="GO" id="GO:0006086">
    <property type="term" value="P:pyruvate decarboxylation to acetyl-CoA"/>
    <property type="evidence" value="ECO:0007669"/>
    <property type="project" value="TreeGrafter"/>
</dbReference>
<dbReference type="SUPFAM" id="SSF52518">
    <property type="entry name" value="Thiamin diphosphate-binding fold (THDP-binding)"/>
    <property type="match status" value="1"/>
</dbReference>
<dbReference type="PANTHER" id="PTHR11516:SF60">
    <property type="entry name" value="PYRUVATE DEHYDROGENASE E1 COMPONENT SUBUNIT ALPHA"/>
    <property type="match status" value="1"/>
</dbReference>
<keyword evidence="6" id="KW-1185">Reference proteome</keyword>
<dbReference type="Gene3D" id="3.40.50.970">
    <property type="match status" value="1"/>
</dbReference>
<evidence type="ECO:0000256" key="3">
    <source>
        <dbReference type="ARBA" id="ARBA00023052"/>
    </source>
</evidence>
<organism evidence="5 6">
    <name type="scientific">Brevibacillus laterosporus LMG 15441</name>
    <dbReference type="NCBI Taxonomy" id="1042163"/>
    <lineage>
        <taxon>Bacteria</taxon>
        <taxon>Bacillati</taxon>
        <taxon>Bacillota</taxon>
        <taxon>Bacilli</taxon>
        <taxon>Bacillales</taxon>
        <taxon>Paenibacillaceae</taxon>
        <taxon>Brevibacillus</taxon>
    </lineage>
</organism>
<comment type="cofactor">
    <cofactor evidence="1">
        <name>thiamine diphosphate</name>
        <dbReference type="ChEBI" id="CHEBI:58937"/>
    </cofactor>
</comment>